<dbReference type="EMBL" id="BAAAFO010000001">
    <property type="protein sequence ID" value="GAA0241925.1"/>
    <property type="molecule type" value="Genomic_DNA"/>
</dbReference>
<protein>
    <recommendedName>
        <fullName evidence="5">DUF2884 domain-containing protein</fullName>
    </recommendedName>
</protein>
<gene>
    <name evidence="3" type="ORF">GCM10009126_04450</name>
</gene>
<reference evidence="3 4" key="1">
    <citation type="journal article" date="2019" name="Int. J. Syst. Evol. Microbiol.">
        <title>The Global Catalogue of Microorganisms (GCM) 10K type strain sequencing project: providing services to taxonomists for standard genome sequencing and annotation.</title>
        <authorList>
            <consortium name="The Broad Institute Genomics Platform"/>
            <consortium name="The Broad Institute Genome Sequencing Center for Infectious Disease"/>
            <person name="Wu L."/>
            <person name="Ma J."/>
        </authorList>
    </citation>
    <scope>NUCLEOTIDE SEQUENCE [LARGE SCALE GENOMIC DNA]</scope>
    <source>
        <strain evidence="3 4">JCM 16242</strain>
    </source>
</reference>
<evidence type="ECO:0000256" key="2">
    <source>
        <dbReference type="SAM" id="SignalP"/>
    </source>
</evidence>
<accession>A0ABN0U8J9</accession>
<comment type="caution">
    <text evidence="3">The sequence shown here is derived from an EMBL/GenBank/DDBJ whole genome shotgun (WGS) entry which is preliminary data.</text>
</comment>
<organism evidence="3 4">
    <name type="scientific">Rhodanobacter caeni</name>
    <dbReference type="NCBI Taxonomy" id="657654"/>
    <lineage>
        <taxon>Bacteria</taxon>
        <taxon>Pseudomonadati</taxon>
        <taxon>Pseudomonadota</taxon>
        <taxon>Gammaproteobacteria</taxon>
        <taxon>Lysobacterales</taxon>
        <taxon>Rhodanobacteraceae</taxon>
        <taxon>Rhodanobacter</taxon>
    </lineage>
</organism>
<evidence type="ECO:0000313" key="3">
    <source>
        <dbReference type="EMBL" id="GAA0241925.1"/>
    </source>
</evidence>
<feature type="compositionally biased region" description="Basic and acidic residues" evidence="1">
    <location>
        <begin position="210"/>
        <end position="222"/>
    </location>
</feature>
<evidence type="ECO:0008006" key="5">
    <source>
        <dbReference type="Google" id="ProtNLM"/>
    </source>
</evidence>
<keyword evidence="2" id="KW-0732">Signal</keyword>
<dbReference type="Proteomes" id="UP001500657">
    <property type="component" value="Unassembled WGS sequence"/>
</dbReference>
<keyword evidence="4" id="KW-1185">Reference proteome</keyword>
<feature type="region of interest" description="Disordered" evidence="1">
    <location>
        <begin position="23"/>
        <end position="43"/>
    </location>
</feature>
<dbReference type="RefSeq" id="WP_343879713.1">
    <property type="nucleotide sequence ID" value="NZ_BAAAFO010000001.1"/>
</dbReference>
<sequence>MKPFAYSALALAFLLPLAACSQAPDSHPASTGQTTPADKDGEAAPRSLIAKGIDKAMQEAKRDLVTKNIELDHVHFGNDDNDKRPKAEITPQGDLLIAGKKVDATPAQRALLLDYRQQIVDIASAGMDIGTQGADLGMQAAKTAMLGAFSGKNDKEIEAAIKPQTDRIEAAARQLCQQRMPALLASQQKLAAAMPEFQPYATMQQKDIDDCSKDMTDEDGKHGFAVFSD</sequence>
<evidence type="ECO:0000313" key="4">
    <source>
        <dbReference type="Proteomes" id="UP001500657"/>
    </source>
</evidence>
<name>A0ABN0U8J9_9GAMM</name>
<evidence type="ECO:0000256" key="1">
    <source>
        <dbReference type="SAM" id="MobiDB-lite"/>
    </source>
</evidence>
<feature type="signal peptide" evidence="2">
    <location>
        <begin position="1"/>
        <end position="23"/>
    </location>
</feature>
<feature type="region of interest" description="Disordered" evidence="1">
    <location>
        <begin position="210"/>
        <end position="229"/>
    </location>
</feature>
<proteinExistence type="predicted"/>
<feature type="chain" id="PRO_5045476641" description="DUF2884 domain-containing protein" evidence="2">
    <location>
        <begin position="24"/>
        <end position="229"/>
    </location>
</feature>